<sequence length="257" mass="30512">MYSMSDKSALEQLIDNDEFSNRLNLDRKTYGLVFDRRTLNAVYYLIKKYSIDYVDFPISSGKESLIFKVVGMNKKSYALKIYKMSTLKFSNTMDYIKGDYRFEKERINRTNLVYIWAQKEYTNLKDMKKSGIKVPIPYGYYKNALLISYIGTRTEPAKQIKNIETDFNALYEKIKTFMRKMYKDAHLVHADLSEYNILFYRNNPYIIDVGQSVSVKHPMALEFLRRDIKNINNFFSRKNVKCDDEYLFNYITGDVND</sequence>
<dbReference type="Gene3D" id="1.10.510.10">
    <property type="entry name" value="Transferase(Phosphotransferase) domain 1"/>
    <property type="match status" value="1"/>
</dbReference>
<dbReference type="EMBL" id="LKBH01000102">
    <property type="protein sequence ID" value="KQB35724.1"/>
    <property type="molecule type" value="Genomic_DNA"/>
</dbReference>
<evidence type="ECO:0000256" key="8">
    <source>
        <dbReference type="ARBA" id="ARBA00022840"/>
    </source>
</evidence>
<dbReference type="InParanoid" id="A0A0N8VL73"/>
<dbReference type="FunCoup" id="A0A0N8VL73">
    <property type="interactions" value="6"/>
</dbReference>
<comment type="catalytic activity">
    <reaction evidence="10">
        <text>L-threonyl-[protein] + ATP = O-phospho-L-threonyl-[protein] + ADP + H(+)</text>
        <dbReference type="Rhea" id="RHEA:46608"/>
        <dbReference type="Rhea" id="RHEA-COMP:11060"/>
        <dbReference type="Rhea" id="RHEA-COMP:11605"/>
        <dbReference type="ChEBI" id="CHEBI:15378"/>
        <dbReference type="ChEBI" id="CHEBI:30013"/>
        <dbReference type="ChEBI" id="CHEBI:30616"/>
        <dbReference type="ChEBI" id="CHEBI:61977"/>
        <dbReference type="ChEBI" id="CHEBI:456216"/>
        <dbReference type="EC" id="2.7.11.1"/>
    </reaction>
</comment>
<comment type="similarity">
    <text evidence="1">Belongs to the protein kinase superfamily. RIO-type Ser/Thr kinase family.</text>
</comment>
<keyword evidence="8" id="KW-0067">ATP-binding</keyword>
<evidence type="ECO:0000256" key="5">
    <source>
        <dbReference type="ARBA" id="ARBA00022723"/>
    </source>
</evidence>
<evidence type="ECO:0000313" key="13">
    <source>
        <dbReference type="EMBL" id="KQB35724.1"/>
    </source>
</evidence>
<dbReference type="GO" id="GO:0005524">
    <property type="term" value="F:ATP binding"/>
    <property type="evidence" value="ECO:0007669"/>
    <property type="project" value="UniProtKB-KW"/>
</dbReference>
<dbReference type="InterPro" id="IPR011009">
    <property type="entry name" value="Kinase-like_dom_sf"/>
</dbReference>
<dbReference type="EC" id="2.7.11.1" evidence="2"/>
<dbReference type="Proteomes" id="UP000050301">
    <property type="component" value="Unassembled WGS sequence"/>
</dbReference>
<dbReference type="Pfam" id="PF01163">
    <property type="entry name" value="RIO1"/>
    <property type="match status" value="1"/>
</dbReference>
<dbReference type="AlphaFoldDB" id="A0A0N8VL73"/>
<protein>
    <recommendedName>
        <fullName evidence="2">non-specific serine/threonine protein kinase</fullName>
        <ecNumber evidence="2">2.7.11.1</ecNumber>
    </recommendedName>
</protein>
<evidence type="ECO:0000256" key="6">
    <source>
        <dbReference type="ARBA" id="ARBA00022741"/>
    </source>
</evidence>
<dbReference type="GO" id="GO:0046872">
    <property type="term" value="F:metal ion binding"/>
    <property type="evidence" value="ECO:0007669"/>
    <property type="project" value="UniProtKB-KW"/>
</dbReference>
<evidence type="ECO:0000256" key="10">
    <source>
        <dbReference type="ARBA" id="ARBA00047899"/>
    </source>
</evidence>
<dbReference type="PANTHER" id="PTHR45723">
    <property type="entry name" value="SERINE/THREONINE-PROTEIN KINASE RIO1"/>
    <property type="match status" value="1"/>
</dbReference>
<reference evidence="13 14" key="1">
    <citation type="submission" date="2015-09" db="EMBL/GenBank/DDBJ databases">
        <title>Heavy metals and arsenic resistance mechanisms in polyextremophilic archaea of the family Ferroplasmaceae.</title>
        <authorList>
            <person name="Bulaev A.G."/>
            <person name="Kanygina A.V."/>
        </authorList>
    </citation>
    <scope>NUCLEOTIDE SEQUENCE [LARGE SCALE GENOMIC DNA]</scope>
    <source>
        <strain evidence="13 14">BH2</strain>
    </source>
</reference>
<dbReference type="InterPro" id="IPR000687">
    <property type="entry name" value="RIO_kinase"/>
</dbReference>
<evidence type="ECO:0000256" key="2">
    <source>
        <dbReference type="ARBA" id="ARBA00012513"/>
    </source>
</evidence>
<dbReference type="Gene3D" id="3.30.200.20">
    <property type="entry name" value="Phosphorylase Kinase, domain 1"/>
    <property type="match status" value="1"/>
</dbReference>
<organism evidence="13 14">
    <name type="scientific">Acidiplasma cupricumulans</name>
    <dbReference type="NCBI Taxonomy" id="312540"/>
    <lineage>
        <taxon>Archaea</taxon>
        <taxon>Methanobacteriati</taxon>
        <taxon>Thermoplasmatota</taxon>
        <taxon>Thermoplasmata</taxon>
        <taxon>Thermoplasmatales</taxon>
        <taxon>Ferroplasmaceae</taxon>
        <taxon>Acidiplasma</taxon>
    </lineage>
</organism>
<keyword evidence="5" id="KW-0479">Metal-binding</keyword>
<dbReference type="InterPro" id="IPR018935">
    <property type="entry name" value="RIO_kinase_CS"/>
</dbReference>
<keyword evidence="14" id="KW-1185">Reference proteome</keyword>
<accession>A0A0N8VL73</accession>
<evidence type="ECO:0000256" key="7">
    <source>
        <dbReference type="ARBA" id="ARBA00022777"/>
    </source>
</evidence>
<keyword evidence="7 13" id="KW-0418">Kinase</keyword>
<dbReference type="SMART" id="SM00090">
    <property type="entry name" value="RIO"/>
    <property type="match status" value="1"/>
</dbReference>
<evidence type="ECO:0000256" key="9">
    <source>
        <dbReference type="ARBA" id="ARBA00022842"/>
    </source>
</evidence>
<proteinExistence type="inferred from homology"/>
<evidence type="ECO:0000256" key="11">
    <source>
        <dbReference type="ARBA" id="ARBA00048679"/>
    </source>
</evidence>
<evidence type="ECO:0000256" key="1">
    <source>
        <dbReference type="ARBA" id="ARBA00009196"/>
    </source>
</evidence>
<comment type="catalytic activity">
    <reaction evidence="11">
        <text>L-seryl-[protein] + ATP = O-phospho-L-seryl-[protein] + ADP + H(+)</text>
        <dbReference type="Rhea" id="RHEA:17989"/>
        <dbReference type="Rhea" id="RHEA-COMP:9863"/>
        <dbReference type="Rhea" id="RHEA-COMP:11604"/>
        <dbReference type="ChEBI" id="CHEBI:15378"/>
        <dbReference type="ChEBI" id="CHEBI:29999"/>
        <dbReference type="ChEBI" id="CHEBI:30616"/>
        <dbReference type="ChEBI" id="CHEBI:83421"/>
        <dbReference type="ChEBI" id="CHEBI:456216"/>
        <dbReference type="EC" id="2.7.11.1"/>
    </reaction>
</comment>
<dbReference type="SUPFAM" id="SSF56112">
    <property type="entry name" value="Protein kinase-like (PK-like)"/>
    <property type="match status" value="1"/>
</dbReference>
<evidence type="ECO:0000256" key="3">
    <source>
        <dbReference type="ARBA" id="ARBA00022527"/>
    </source>
</evidence>
<evidence type="ECO:0000313" key="14">
    <source>
        <dbReference type="Proteomes" id="UP000050301"/>
    </source>
</evidence>
<keyword evidence="3 13" id="KW-0723">Serine/threonine-protein kinase</keyword>
<dbReference type="GO" id="GO:0004674">
    <property type="term" value="F:protein serine/threonine kinase activity"/>
    <property type="evidence" value="ECO:0007669"/>
    <property type="project" value="UniProtKB-KW"/>
</dbReference>
<keyword evidence="4" id="KW-0808">Transferase</keyword>
<keyword evidence="9" id="KW-0460">Magnesium</keyword>
<keyword evidence="6" id="KW-0547">Nucleotide-binding</keyword>
<evidence type="ECO:0000256" key="4">
    <source>
        <dbReference type="ARBA" id="ARBA00022679"/>
    </source>
</evidence>
<name>A0A0N8VL73_9ARCH</name>
<evidence type="ECO:0000259" key="12">
    <source>
        <dbReference type="SMART" id="SM00090"/>
    </source>
</evidence>
<comment type="caution">
    <text evidence="13">The sequence shown here is derived from an EMBL/GenBank/DDBJ whole genome shotgun (WGS) entry which is preliminary data.</text>
</comment>
<dbReference type="CDD" id="cd05145">
    <property type="entry name" value="RIO1_like"/>
    <property type="match status" value="1"/>
</dbReference>
<dbReference type="PROSITE" id="PS01245">
    <property type="entry name" value="RIO1"/>
    <property type="match status" value="1"/>
</dbReference>
<dbReference type="InterPro" id="IPR018934">
    <property type="entry name" value="RIO_dom"/>
</dbReference>
<dbReference type="InterPro" id="IPR051272">
    <property type="entry name" value="RIO-type_Ser/Thr_kinase"/>
</dbReference>
<feature type="domain" description="RIO kinase" evidence="12">
    <location>
        <begin position="24"/>
        <end position="253"/>
    </location>
</feature>
<gene>
    <name evidence="13" type="ORF">AOG55_05930</name>
</gene>